<keyword evidence="2" id="KW-1185">Reference proteome</keyword>
<dbReference type="OrthoDB" id="7619266at2"/>
<dbReference type="InterPro" id="IPR038396">
    <property type="entry name" value="SpoIIAA-like_sf"/>
</dbReference>
<dbReference type="AlphaFoldDB" id="A0A2C9CM95"/>
<organism evidence="1 2">
    <name type="scientific">Pontivivens marinum</name>
    <dbReference type="NCBI Taxonomy" id="1690039"/>
    <lineage>
        <taxon>Bacteria</taxon>
        <taxon>Pseudomonadati</taxon>
        <taxon>Pseudomonadota</taxon>
        <taxon>Alphaproteobacteria</taxon>
        <taxon>Rhodobacterales</taxon>
        <taxon>Paracoccaceae</taxon>
        <taxon>Pontivivens</taxon>
    </lineage>
</organism>
<dbReference type="Pfam" id="PF11964">
    <property type="entry name" value="SpoIIAA-like"/>
    <property type="match status" value="1"/>
</dbReference>
<accession>A0A2C9CM95</accession>
<sequence>MIEVTLKDPNHIELTATGRIEGPQMETALDKLIALCEPLDHATYLAVMTDINMPAGAAITAEIARLPKLMGLLRKIDKAAIITNQNWLRTAAEIEGKLIPNLEIRCFDDLTAARAWVTT</sequence>
<dbReference type="SUPFAM" id="SSF52091">
    <property type="entry name" value="SpoIIaa-like"/>
    <property type="match status" value="1"/>
</dbReference>
<protein>
    <submittedName>
        <fullName evidence="1">SpoIIAA-like</fullName>
    </submittedName>
</protein>
<evidence type="ECO:0000313" key="1">
    <source>
        <dbReference type="EMBL" id="SOH92383.1"/>
    </source>
</evidence>
<reference evidence="2" key="1">
    <citation type="submission" date="2017-09" db="EMBL/GenBank/DDBJ databases">
        <authorList>
            <person name="Varghese N."/>
            <person name="Submissions S."/>
        </authorList>
    </citation>
    <scope>NUCLEOTIDE SEQUENCE [LARGE SCALE GENOMIC DNA]</scope>
    <source>
        <strain evidence="2">C7</strain>
    </source>
</reference>
<evidence type="ECO:0000313" key="2">
    <source>
        <dbReference type="Proteomes" id="UP000220034"/>
    </source>
</evidence>
<dbReference type="RefSeq" id="WP_097927965.1">
    <property type="nucleotide sequence ID" value="NZ_OCTN01000001.1"/>
</dbReference>
<dbReference type="EMBL" id="OCTN01000001">
    <property type="protein sequence ID" value="SOH92383.1"/>
    <property type="molecule type" value="Genomic_DNA"/>
</dbReference>
<dbReference type="Proteomes" id="UP000220034">
    <property type="component" value="Unassembled WGS sequence"/>
</dbReference>
<name>A0A2C9CM95_9RHOB</name>
<proteinExistence type="predicted"/>
<dbReference type="InterPro" id="IPR021866">
    <property type="entry name" value="SpoIIAA-like"/>
</dbReference>
<gene>
    <name evidence="1" type="ORF">SAMN06273572_101228</name>
</gene>
<dbReference type="Gene3D" id="3.40.50.10600">
    <property type="entry name" value="SpoIIaa-like domains"/>
    <property type="match status" value="1"/>
</dbReference>
<dbReference type="InterPro" id="IPR036513">
    <property type="entry name" value="STAS_dom_sf"/>
</dbReference>